<dbReference type="EMBL" id="SJPU01000002">
    <property type="protein sequence ID" value="TWU16728.1"/>
    <property type="molecule type" value="Genomic_DNA"/>
</dbReference>
<protein>
    <submittedName>
        <fullName evidence="2">Uncharacterized protein</fullName>
    </submittedName>
</protein>
<evidence type="ECO:0000313" key="2">
    <source>
        <dbReference type="EMBL" id="TWU16728.1"/>
    </source>
</evidence>
<evidence type="ECO:0000313" key="3">
    <source>
        <dbReference type="Proteomes" id="UP000319908"/>
    </source>
</evidence>
<accession>A0A5C6BXV7</accession>
<gene>
    <name evidence="2" type="ORF">Poly21_39340</name>
</gene>
<sequence>MDHAAWNGIPRPHSAVAGCRSEAPKSVESGAMSEMLPIVQ</sequence>
<comment type="caution">
    <text evidence="2">The sequence shown here is derived from an EMBL/GenBank/DDBJ whole genome shotgun (WGS) entry which is preliminary data.</text>
</comment>
<organism evidence="2 3">
    <name type="scientific">Allorhodopirellula heiligendammensis</name>
    <dbReference type="NCBI Taxonomy" id="2714739"/>
    <lineage>
        <taxon>Bacteria</taxon>
        <taxon>Pseudomonadati</taxon>
        <taxon>Planctomycetota</taxon>
        <taxon>Planctomycetia</taxon>
        <taxon>Pirellulales</taxon>
        <taxon>Pirellulaceae</taxon>
        <taxon>Allorhodopirellula</taxon>
    </lineage>
</organism>
<feature type="region of interest" description="Disordered" evidence="1">
    <location>
        <begin position="17"/>
        <end position="40"/>
    </location>
</feature>
<dbReference type="AlphaFoldDB" id="A0A5C6BXV7"/>
<evidence type="ECO:0000256" key="1">
    <source>
        <dbReference type="SAM" id="MobiDB-lite"/>
    </source>
</evidence>
<reference evidence="2 3" key="1">
    <citation type="journal article" date="2020" name="Antonie Van Leeuwenhoek">
        <title>Rhodopirellula heiligendammensis sp. nov., Rhodopirellula pilleata sp. nov., and Rhodopirellula solitaria sp. nov. isolated from natural or artificial marine surfaces in Northern Germany and California, USA, and emended description of the genus Rhodopirellula.</title>
        <authorList>
            <person name="Kallscheuer N."/>
            <person name="Wiegand S."/>
            <person name="Jogler M."/>
            <person name="Boedeker C."/>
            <person name="Peeters S.H."/>
            <person name="Rast P."/>
            <person name="Heuer A."/>
            <person name="Jetten M.S.M."/>
            <person name="Rohde M."/>
            <person name="Jogler C."/>
        </authorList>
    </citation>
    <scope>NUCLEOTIDE SEQUENCE [LARGE SCALE GENOMIC DNA]</scope>
    <source>
        <strain evidence="2 3">Poly21</strain>
    </source>
</reference>
<name>A0A5C6BXV7_9BACT</name>
<dbReference type="Proteomes" id="UP000319908">
    <property type="component" value="Unassembled WGS sequence"/>
</dbReference>
<proteinExistence type="predicted"/>
<keyword evidence="3" id="KW-1185">Reference proteome</keyword>
<dbReference type="RefSeq" id="WP_302119515.1">
    <property type="nucleotide sequence ID" value="NZ_SJPU01000002.1"/>
</dbReference>